<dbReference type="RefSeq" id="WP_094061862.1">
    <property type="nucleotide sequence ID" value="NZ_CP022530.1"/>
</dbReference>
<keyword evidence="8" id="KW-0067">ATP-binding</keyword>
<proteinExistence type="inferred from homology"/>
<keyword evidence="15" id="KW-1185">Reference proteome</keyword>
<evidence type="ECO:0000313" key="14">
    <source>
        <dbReference type="EMBL" id="ASP40701.1"/>
    </source>
</evidence>
<organism evidence="14 15">
    <name type="scientific">Bacterioplanes sanyensis</name>
    <dbReference type="NCBI Taxonomy" id="1249553"/>
    <lineage>
        <taxon>Bacteria</taxon>
        <taxon>Pseudomonadati</taxon>
        <taxon>Pseudomonadota</taxon>
        <taxon>Gammaproteobacteria</taxon>
        <taxon>Oceanospirillales</taxon>
        <taxon>Oceanospirillaceae</taxon>
        <taxon>Bacterioplanes</taxon>
    </lineage>
</organism>
<dbReference type="Gene3D" id="3.30.70.560">
    <property type="entry name" value="7,8-Dihydro-6-hydroxymethylpterin-pyrophosphokinase HPPK"/>
    <property type="match status" value="1"/>
</dbReference>
<gene>
    <name evidence="14" type="primary">folK</name>
    <name evidence="14" type="ORF">CHH28_19400</name>
</gene>
<reference evidence="14 15" key="1">
    <citation type="submission" date="2017-07" db="EMBL/GenBank/DDBJ databases">
        <title>Annotated genome sequence of Bacterioplanes sanyensis isolated from Red Sea.</title>
        <authorList>
            <person name="Rehman Z.U."/>
        </authorList>
    </citation>
    <scope>NUCLEOTIDE SEQUENCE [LARGE SCALE GENOMIC DNA]</scope>
    <source>
        <strain evidence="14 15">NV9</strain>
    </source>
</reference>
<dbReference type="Pfam" id="PF01288">
    <property type="entry name" value="HPPK"/>
    <property type="match status" value="1"/>
</dbReference>
<evidence type="ECO:0000256" key="3">
    <source>
        <dbReference type="ARBA" id="ARBA00013253"/>
    </source>
</evidence>
<dbReference type="Proteomes" id="UP000202440">
    <property type="component" value="Chromosome"/>
</dbReference>
<dbReference type="InterPro" id="IPR035907">
    <property type="entry name" value="Hppk_sf"/>
</dbReference>
<keyword evidence="7 14" id="KW-0418">Kinase</keyword>
<evidence type="ECO:0000256" key="10">
    <source>
        <dbReference type="ARBA" id="ARBA00029409"/>
    </source>
</evidence>
<accession>A0A222FQM1</accession>
<dbReference type="OrthoDB" id="9808041at2"/>
<comment type="similarity">
    <text evidence="2">Belongs to the HPPK family.</text>
</comment>
<dbReference type="PANTHER" id="PTHR43071">
    <property type="entry name" value="2-AMINO-4-HYDROXY-6-HYDROXYMETHYLDIHYDROPTERIDINE PYROPHOSPHOKINASE"/>
    <property type="match status" value="1"/>
</dbReference>
<dbReference type="PROSITE" id="PS00794">
    <property type="entry name" value="HPPK"/>
    <property type="match status" value="1"/>
</dbReference>
<name>A0A222FQM1_9GAMM</name>
<comment type="pathway">
    <text evidence="1">Cofactor biosynthesis; tetrahydrofolate biosynthesis; 2-amino-4-hydroxy-6-hydroxymethyl-7,8-dihydropteridine diphosphate from 7,8-dihydroneopterin triphosphate: step 4/4.</text>
</comment>
<feature type="domain" description="7,8-dihydro-6-hydroxymethylpterin-pyrophosphokinase" evidence="13">
    <location>
        <begin position="89"/>
        <end position="100"/>
    </location>
</feature>
<dbReference type="InterPro" id="IPR000550">
    <property type="entry name" value="Hppk"/>
</dbReference>
<dbReference type="EMBL" id="CP022530">
    <property type="protein sequence ID" value="ASP40701.1"/>
    <property type="molecule type" value="Genomic_DNA"/>
</dbReference>
<evidence type="ECO:0000256" key="11">
    <source>
        <dbReference type="ARBA" id="ARBA00029766"/>
    </source>
</evidence>
<evidence type="ECO:0000259" key="13">
    <source>
        <dbReference type="PROSITE" id="PS00794"/>
    </source>
</evidence>
<dbReference type="CDD" id="cd00483">
    <property type="entry name" value="HPPK"/>
    <property type="match status" value="1"/>
</dbReference>
<protein>
    <recommendedName>
        <fullName evidence="4">2-amino-4-hydroxy-6-hydroxymethyldihydropteridine pyrophosphokinase</fullName>
        <ecNumber evidence="3">2.7.6.3</ecNumber>
    </recommendedName>
    <alternativeName>
        <fullName evidence="11">6-hydroxymethyl-7,8-dihydropterin pyrophosphokinase</fullName>
    </alternativeName>
    <alternativeName>
        <fullName evidence="12">7,8-dihydro-6-hydroxymethylpterin-pyrophosphokinase</fullName>
    </alternativeName>
</protein>
<evidence type="ECO:0000256" key="12">
    <source>
        <dbReference type="ARBA" id="ARBA00033413"/>
    </source>
</evidence>
<evidence type="ECO:0000313" key="15">
    <source>
        <dbReference type="Proteomes" id="UP000202440"/>
    </source>
</evidence>
<dbReference type="GO" id="GO:0016301">
    <property type="term" value="F:kinase activity"/>
    <property type="evidence" value="ECO:0007669"/>
    <property type="project" value="UniProtKB-KW"/>
</dbReference>
<evidence type="ECO:0000256" key="1">
    <source>
        <dbReference type="ARBA" id="ARBA00005051"/>
    </source>
</evidence>
<dbReference type="AlphaFoldDB" id="A0A222FQM1"/>
<evidence type="ECO:0000256" key="6">
    <source>
        <dbReference type="ARBA" id="ARBA00022741"/>
    </source>
</evidence>
<evidence type="ECO:0000256" key="4">
    <source>
        <dbReference type="ARBA" id="ARBA00016218"/>
    </source>
</evidence>
<comment type="function">
    <text evidence="10">Catalyzes the transfer of pyrophosphate from adenosine triphosphate (ATP) to 6-hydroxymethyl-7,8-dihydropterin, an enzymatic step in folate biosynthesis pathway.</text>
</comment>
<dbReference type="EC" id="2.7.6.3" evidence="3"/>
<evidence type="ECO:0000256" key="7">
    <source>
        <dbReference type="ARBA" id="ARBA00022777"/>
    </source>
</evidence>
<dbReference type="PANTHER" id="PTHR43071:SF1">
    <property type="entry name" value="2-AMINO-4-HYDROXY-6-HYDROXYMETHYLDIHYDROPTERIDINE PYROPHOSPHOKINASE"/>
    <property type="match status" value="1"/>
</dbReference>
<keyword evidence="6" id="KW-0547">Nucleotide-binding</keyword>
<evidence type="ECO:0000256" key="5">
    <source>
        <dbReference type="ARBA" id="ARBA00022679"/>
    </source>
</evidence>
<sequence length="173" mass="19135">MTATAYIGLGANLNDPIDQLCTALTALSQLPGSRLLGISSLYGSKPLGPQDQPDFFNAVAALQTELEPLALLDALQSQEQEQGRVRRRHWGERCIDLDILLLGDTQWYCPRLTLPHKELTQRSFTLIPLAELDPHLCLPDGRRVSQLTPAFDGELQRCQHSGFEACCQRLLAG</sequence>
<dbReference type="GO" id="GO:0005524">
    <property type="term" value="F:ATP binding"/>
    <property type="evidence" value="ECO:0007669"/>
    <property type="project" value="UniProtKB-KW"/>
</dbReference>
<dbReference type="GO" id="GO:0046654">
    <property type="term" value="P:tetrahydrofolate biosynthetic process"/>
    <property type="evidence" value="ECO:0007669"/>
    <property type="project" value="UniProtKB-UniPathway"/>
</dbReference>
<dbReference type="GO" id="GO:0046656">
    <property type="term" value="P:folic acid biosynthetic process"/>
    <property type="evidence" value="ECO:0007669"/>
    <property type="project" value="UniProtKB-KW"/>
</dbReference>
<evidence type="ECO:0000256" key="8">
    <source>
        <dbReference type="ARBA" id="ARBA00022840"/>
    </source>
</evidence>
<keyword evidence="5" id="KW-0808">Transferase</keyword>
<dbReference type="NCBIfam" id="TIGR01498">
    <property type="entry name" value="folK"/>
    <property type="match status" value="1"/>
</dbReference>
<dbReference type="KEGG" id="bsan:CHH28_19400"/>
<dbReference type="UniPathway" id="UPA00077">
    <property type="reaction ID" value="UER00155"/>
</dbReference>
<evidence type="ECO:0000256" key="2">
    <source>
        <dbReference type="ARBA" id="ARBA00005810"/>
    </source>
</evidence>
<dbReference type="SUPFAM" id="SSF55083">
    <property type="entry name" value="6-hydroxymethyl-7,8-dihydropterin pyrophosphokinase, HPPK"/>
    <property type="match status" value="1"/>
</dbReference>
<evidence type="ECO:0000256" key="9">
    <source>
        <dbReference type="ARBA" id="ARBA00022909"/>
    </source>
</evidence>
<keyword evidence="9" id="KW-0289">Folate biosynthesis</keyword>
<dbReference type="GO" id="GO:0003848">
    <property type="term" value="F:2-amino-4-hydroxy-6-hydroxymethyldihydropteridine diphosphokinase activity"/>
    <property type="evidence" value="ECO:0007669"/>
    <property type="project" value="UniProtKB-EC"/>
</dbReference>